<dbReference type="InterPro" id="IPR011990">
    <property type="entry name" value="TPR-like_helical_dom_sf"/>
</dbReference>
<dbReference type="EMBL" id="KN275966">
    <property type="protein sequence ID" value="EEH42110.2"/>
    <property type="molecule type" value="Genomic_DNA"/>
</dbReference>
<dbReference type="KEGG" id="pbn:PADG_06930"/>
<proteinExistence type="predicted"/>
<dbReference type="GeneID" id="22585541"/>
<keyword evidence="2" id="KW-1133">Transmembrane helix</keyword>
<evidence type="ECO:0000256" key="1">
    <source>
        <dbReference type="SAM" id="MobiDB-lite"/>
    </source>
</evidence>
<dbReference type="Proteomes" id="UP000001628">
    <property type="component" value="Unassembled WGS sequence"/>
</dbReference>
<name>C1GI44_PARBD</name>
<feature type="transmembrane region" description="Helical" evidence="2">
    <location>
        <begin position="494"/>
        <end position="512"/>
    </location>
</feature>
<dbReference type="STRING" id="502780.C1GI44"/>
<dbReference type="RefSeq" id="XP_010762343.1">
    <property type="nucleotide sequence ID" value="XM_010764041.1"/>
</dbReference>
<reference evidence="3 4" key="1">
    <citation type="journal article" date="2011" name="PLoS Genet.">
        <title>Comparative genomic analysis of human fungal pathogens causing paracoccidioidomycosis.</title>
        <authorList>
            <person name="Desjardins C.A."/>
            <person name="Champion M.D."/>
            <person name="Holder J.W."/>
            <person name="Muszewska A."/>
            <person name="Goldberg J."/>
            <person name="Bailao A.M."/>
            <person name="Brigido M.M."/>
            <person name="Ferreira M.E."/>
            <person name="Garcia A.M."/>
            <person name="Grynberg M."/>
            <person name="Gujja S."/>
            <person name="Heiman D.I."/>
            <person name="Henn M.R."/>
            <person name="Kodira C.D."/>
            <person name="Leon-Narvaez H."/>
            <person name="Longo L.V."/>
            <person name="Ma L.J."/>
            <person name="Malavazi I."/>
            <person name="Matsuo A.L."/>
            <person name="Morais F.V."/>
            <person name="Pereira M."/>
            <person name="Rodriguez-Brito S."/>
            <person name="Sakthikumar S."/>
            <person name="Salem-Izacc S.M."/>
            <person name="Sykes S.M."/>
            <person name="Teixeira M.M."/>
            <person name="Vallejo M.C."/>
            <person name="Walter M.E."/>
            <person name="Yandava C."/>
            <person name="Young S."/>
            <person name="Zeng Q."/>
            <person name="Zucker J."/>
            <person name="Felipe M.S."/>
            <person name="Goldman G.H."/>
            <person name="Haas B.J."/>
            <person name="McEwen J.G."/>
            <person name="Nino-Vega G."/>
            <person name="Puccia R."/>
            <person name="San-Blas G."/>
            <person name="Soares C.M."/>
            <person name="Birren B.W."/>
            <person name="Cuomo C.A."/>
        </authorList>
    </citation>
    <scope>NUCLEOTIDE SEQUENCE [LARGE SCALE GENOMIC DNA]</scope>
    <source>
        <strain evidence="3 4">Pb18</strain>
    </source>
</reference>
<keyword evidence="2" id="KW-0472">Membrane</keyword>
<feature type="transmembrane region" description="Helical" evidence="2">
    <location>
        <begin position="404"/>
        <end position="422"/>
    </location>
</feature>
<sequence>MSFYHPNTHNHKPSLNPIHSKPSPFHMYRQPETQPISEEQLIDEVRRIYAGLVMVEKNCVEIDQHTRCISKLSSQHWKAFLALHRTLLHEHHDFFLASQHPSASLVLKNLPFKYAMTARMWRRGIHSFLGLLSRRLPNSPDQMLYSINPVYSITGVPMDGTPSIDDAWIECLGDLARYRMAVEEKWIKWFGDPVRYRMAVEDPRIECLGDLVRYRMSVEIPGMGHREDSQNVAAAVAQRRYNIVAILALINFPQHLFYFKSLANIYIPRNSLYTSLITFLDGVGPHHRQTHIPLLSTEADYYQCQLGVKFDGNEAARLSPKLLIHASDLRSNYLFYSIESFDLGNYVAQLFTRLPLFLPFSFDGRWFKGHQHDWVDSRSAGIVSSNTNWIIDQAVQQFCCSLKLSSLLIVLIFSSCCSAYPANQAEHKDTKPNPNGLSSDDVILIVFAILSVPICFLLGQRRGQARAFGTSMVALNIANLMTGSDPLISPVGHWVALGLSFTFTAIFAGLLAKRFPHITRSFAHTIGFLTVVWIVNYLLNQSSGSGGSGGDQSDSSCHFLLFSIAFTLICWWKVADSSAPPPILEEGNIPGSIPLSMIRPSRN</sequence>
<evidence type="ECO:0000313" key="4">
    <source>
        <dbReference type="Proteomes" id="UP000001628"/>
    </source>
</evidence>
<accession>C1GI44</accession>
<dbReference type="SUPFAM" id="SSF48452">
    <property type="entry name" value="TPR-like"/>
    <property type="match status" value="1"/>
</dbReference>
<feature type="region of interest" description="Disordered" evidence="1">
    <location>
        <begin position="1"/>
        <end position="23"/>
    </location>
</feature>
<dbReference type="HOGENOM" id="CLU_036406_0_0_1"/>
<dbReference type="eggNOG" id="ENOG502QRU3">
    <property type="taxonomic scope" value="Eukaryota"/>
</dbReference>
<evidence type="ECO:0000256" key="2">
    <source>
        <dbReference type="SAM" id="Phobius"/>
    </source>
</evidence>
<keyword evidence="2" id="KW-0812">Transmembrane</keyword>
<feature type="transmembrane region" description="Helical" evidence="2">
    <location>
        <begin position="521"/>
        <end position="539"/>
    </location>
</feature>
<evidence type="ECO:0000313" key="3">
    <source>
        <dbReference type="EMBL" id="EEH42110.2"/>
    </source>
</evidence>
<dbReference type="OrthoDB" id="2017974at2759"/>
<dbReference type="InParanoid" id="C1GI44"/>
<dbReference type="AlphaFoldDB" id="C1GI44"/>
<feature type="transmembrane region" description="Helical" evidence="2">
    <location>
        <begin position="442"/>
        <end position="458"/>
    </location>
</feature>
<protein>
    <submittedName>
        <fullName evidence="3">Uncharacterized protein</fullName>
    </submittedName>
</protein>
<dbReference type="OMA" id="MGHREDS"/>
<organism evidence="3 4">
    <name type="scientific">Paracoccidioides brasiliensis (strain Pb18)</name>
    <dbReference type="NCBI Taxonomy" id="502780"/>
    <lineage>
        <taxon>Eukaryota</taxon>
        <taxon>Fungi</taxon>
        <taxon>Dikarya</taxon>
        <taxon>Ascomycota</taxon>
        <taxon>Pezizomycotina</taxon>
        <taxon>Eurotiomycetes</taxon>
        <taxon>Eurotiomycetidae</taxon>
        <taxon>Onygenales</taxon>
        <taxon>Ajellomycetaceae</taxon>
        <taxon>Paracoccidioides</taxon>
    </lineage>
</organism>
<keyword evidence="4" id="KW-1185">Reference proteome</keyword>
<gene>
    <name evidence="3" type="ORF">PADG_06930</name>
</gene>
<dbReference type="VEuPathDB" id="FungiDB:PADG_06930"/>